<dbReference type="Pfam" id="PF03323">
    <property type="entry name" value="GerA"/>
    <property type="match status" value="1"/>
</dbReference>
<keyword evidence="3" id="KW-1133">Transmembrane helix</keyword>
<protein>
    <submittedName>
        <fullName evidence="4">Spore germination protein</fullName>
    </submittedName>
</protein>
<evidence type="ECO:0000313" key="4">
    <source>
        <dbReference type="EMBL" id="MFC5450293.1"/>
    </source>
</evidence>
<sequence>MLKARDISSMFKQLFGKHPASRSFTNKAAQTAAETSNQRIYPLVQDNLQAIKQSLHHPSDLVIRSFTVGPSQTLCATASIDGLVDTAQINEQLLKPMMHSFDYVTSSAEEMCSVLEQQVLSTYQVKRIATMDDVIYNILSGNTVLFINESPDAIAVTTIGWKSRAIEEPQTESIIRGPRAGFTEDLRTNTAMIRRRMKEPNLVFDNYQIGRRGKRDVVIAYIVGIVHPDLVKEITKRVQSIDIDDIDGSGFLEHWIADSFLSPFPLILNTERPDKVTTSLLQGRVAILVDGDPFALILPITFSSSLHSPEDYYQHWMISSLTRVLRLGAAFIATFLPALYVALLEYHHGMIPSKLAFSIAGAREGVPFPAVVEAFAMEITLELLREAGLRLPKPIGQTIGIVGGLVIGEAAVAAGMVSPVMVIVVAITAIASFALPSYSFAITLRMIRFGIMLAAAFFGLFGIILTYIMINVHITNLMSFGIPYSTPFAPLLKQDWKDLILRVPTIFLKRRPEMMQPQNPDRMKKESDPS</sequence>
<accession>A0ABW0KBX5</accession>
<feature type="transmembrane region" description="Helical" evidence="3">
    <location>
        <begin position="449"/>
        <end position="470"/>
    </location>
</feature>
<keyword evidence="3" id="KW-0812">Transmembrane</keyword>
<evidence type="ECO:0000256" key="2">
    <source>
        <dbReference type="ARBA" id="ARBA00023136"/>
    </source>
</evidence>
<dbReference type="Proteomes" id="UP001596044">
    <property type="component" value="Unassembled WGS sequence"/>
</dbReference>
<feature type="transmembrane region" description="Helical" evidence="3">
    <location>
        <begin position="420"/>
        <end position="442"/>
    </location>
</feature>
<reference evidence="5" key="1">
    <citation type="journal article" date="2019" name="Int. J. Syst. Evol. Microbiol.">
        <title>The Global Catalogue of Microorganisms (GCM) 10K type strain sequencing project: providing services to taxonomists for standard genome sequencing and annotation.</title>
        <authorList>
            <consortium name="The Broad Institute Genomics Platform"/>
            <consortium name="The Broad Institute Genome Sequencing Center for Infectious Disease"/>
            <person name="Wu L."/>
            <person name="Ma J."/>
        </authorList>
    </citation>
    <scope>NUCLEOTIDE SEQUENCE [LARGE SCALE GENOMIC DNA]</scope>
    <source>
        <strain evidence="5">KACC 11904</strain>
    </source>
</reference>
<dbReference type="PANTHER" id="PTHR22550">
    <property type="entry name" value="SPORE GERMINATION PROTEIN"/>
    <property type="match status" value="1"/>
</dbReference>
<evidence type="ECO:0000313" key="5">
    <source>
        <dbReference type="Proteomes" id="UP001596044"/>
    </source>
</evidence>
<dbReference type="InterPro" id="IPR050768">
    <property type="entry name" value="UPF0353/GerABKA_families"/>
</dbReference>
<gene>
    <name evidence="4" type="ORF">ACFPOG_18750</name>
</gene>
<evidence type="ECO:0000256" key="3">
    <source>
        <dbReference type="SAM" id="Phobius"/>
    </source>
</evidence>
<name>A0ABW0KBX5_9BACL</name>
<keyword evidence="5" id="KW-1185">Reference proteome</keyword>
<feature type="transmembrane region" description="Helical" evidence="3">
    <location>
        <begin position="396"/>
        <end position="414"/>
    </location>
</feature>
<dbReference type="InterPro" id="IPR004995">
    <property type="entry name" value="Spore_Ger"/>
</dbReference>
<organism evidence="4 5">
    <name type="scientific">Paenibacillus aestuarii</name>
    <dbReference type="NCBI Taxonomy" id="516965"/>
    <lineage>
        <taxon>Bacteria</taxon>
        <taxon>Bacillati</taxon>
        <taxon>Bacillota</taxon>
        <taxon>Bacilli</taxon>
        <taxon>Bacillales</taxon>
        <taxon>Paenibacillaceae</taxon>
        <taxon>Paenibacillus</taxon>
    </lineage>
</organism>
<keyword evidence="2 3" id="KW-0472">Membrane</keyword>
<dbReference type="PIRSF" id="PIRSF005690">
    <property type="entry name" value="GerBA"/>
    <property type="match status" value="1"/>
</dbReference>
<comment type="similarity">
    <text evidence="1">Belongs to the GerABKA family.</text>
</comment>
<dbReference type="RefSeq" id="WP_270885584.1">
    <property type="nucleotide sequence ID" value="NZ_JAQFVF010000089.1"/>
</dbReference>
<comment type="caution">
    <text evidence="4">The sequence shown here is derived from an EMBL/GenBank/DDBJ whole genome shotgun (WGS) entry which is preliminary data.</text>
</comment>
<proteinExistence type="inferred from homology"/>
<dbReference type="EMBL" id="JBHSMJ010000025">
    <property type="protein sequence ID" value="MFC5450293.1"/>
    <property type="molecule type" value="Genomic_DNA"/>
</dbReference>
<feature type="transmembrane region" description="Helical" evidence="3">
    <location>
        <begin position="324"/>
        <end position="346"/>
    </location>
</feature>
<dbReference type="PANTHER" id="PTHR22550:SF5">
    <property type="entry name" value="LEUCINE ZIPPER PROTEIN 4"/>
    <property type="match status" value="1"/>
</dbReference>
<evidence type="ECO:0000256" key="1">
    <source>
        <dbReference type="ARBA" id="ARBA00005278"/>
    </source>
</evidence>